<keyword evidence="1" id="KW-0812">Transmembrane</keyword>
<accession>A0A1G7DBB9</accession>
<dbReference type="PANTHER" id="PTHR30273:SF2">
    <property type="entry name" value="PROTEIN FECR"/>
    <property type="match status" value="1"/>
</dbReference>
<dbReference type="STRING" id="659014.SAMN04487996_105181"/>
<dbReference type="Gene3D" id="3.55.50.30">
    <property type="match status" value="1"/>
</dbReference>
<dbReference type="Proteomes" id="UP000198748">
    <property type="component" value="Unassembled WGS sequence"/>
</dbReference>
<evidence type="ECO:0000259" key="2">
    <source>
        <dbReference type="Pfam" id="PF04773"/>
    </source>
</evidence>
<keyword evidence="1" id="KW-0472">Membrane</keyword>
<evidence type="ECO:0000259" key="3">
    <source>
        <dbReference type="Pfam" id="PF16344"/>
    </source>
</evidence>
<dbReference type="Pfam" id="PF04773">
    <property type="entry name" value="FecR"/>
    <property type="match status" value="1"/>
</dbReference>
<gene>
    <name evidence="4" type="ORF">SAMN04487996_105181</name>
</gene>
<dbReference type="GO" id="GO:0016989">
    <property type="term" value="F:sigma factor antagonist activity"/>
    <property type="evidence" value="ECO:0007669"/>
    <property type="project" value="TreeGrafter"/>
</dbReference>
<dbReference type="RefSeq" id="WP_090148713.1">
    <property type="nucleotide sequence ID" value="NZ_FNAN01000005.1"/>
</dbReference>
<dbReference type="InterPro" id="IPR006860">
    <property type="entry name" value="FecR"/>
</dbReference>
<dbReference type="Pfam" id="PF16344">
    <property type="entry name" value="FecR_C"/>
    <property type="match status" value="1"/>
</dbReference>
<dbReference type="PIRSF" id="PIRSF018266">
    <property type="entry name" value="FecR"/>
    <property type="match status" value="1"/>
</dbReference>
<evidence type="ECO:0000313" key="5">
    <source>
        <dbReference type="Proteomes" id="UP000198748"/>
    </source>
</evidence>
<feature type="domain" description="Protein FecR C-terminal" evidence="3">
    <location>
        <begin position="264"/>
        <end position="327"/>
    </location>
</feature>
<protein>
    <submittedName>
        <fullName evidence="4">FecR family protein</fullName>
    </submittedName>
</protein>
<dbReference type="InterPro" id="IPR032508">
    <property type="entry name" value="FecR_C"/>
</dbReference>
<keyword evidence="5" id="KW-1185">Reference proteome</keyword>
<dbReference type="EMBL" id="FNAN01000005">
    <property type="protein sequence ID" value="SDE48847.1"/>
    <property type="molecule type" value="Genomic_DNA"/>
</dbReference>
<dbReference type="OrthoDB" id="1452822at2"/>
<dbReference type="InterPro" id="IPR012373">
    <property type="entry name" value="Ferrdict_sens_TM"/>
</dbReference>
<evidence type="ECO:0000313" key="4">
    <source>
        <dbReference type="EMBL" id="SDE48847.1"/>
    </source>
</evidence>
<feature type="transmembrane region" description="Helical" evidence="1">
    <location>
        <begin position="95"/>
        <end position="116"/>
    </location>
</feature>
<name>A0A1G7DBB9_9BACT</name>
<feature type="domain" description="FecR protein" evidence="2">
    <location>
        <begin position="137"/>
        <end position="218"/>
    </location>
</feature>
<reference evidence="5" key="1">
    <citation type="submission" date="2016-10" db="EMBL/GenBank/DDBJ databases">
        <authorList>
            <person name="Varghese N."/>
            <person name="Submissions S."/>
        </authorList>
    </citation>
    <scope>NUCLEOTIDE SEQUENCE [LARGE SCALE GENOMIC DNA]</scope>
    <source>
        <strain evidence="5">DSM 25329</strain>
    </source>
</reference>
<keyword evidence="1" id="KW-1133">Transmembrane helix</keyword>
<proteinExistence type="predicted"/>
<sequence length="329" mass="37538">MKTEHNPNIDELLVKSMLDEASVAEQIEIKQWLLDDDDNQRYFEHFELIWNESKRFARTSTVDENAAWERFKARTTAKERETEVLPMYPKPVFRILRMVAMVLMTAGVGWLSYIFATRSSSDEMLTISSGMQTLTDTLPDGSVVTLNRKSSISFPQDFKGKTRDVRLIGEAFFDVKPDKSKPFLISVNDVTVKVVGTSFNVKDNAEKTEVIVETGIVEVATDTQKVRITPREEATVLKASSKMRKGITADEFHNYYRTRRLFCDGTPLWRLVEILNEAYEADIVIGNERLRNLPINTTFDQNSLESILGVVSETLSLKVEQHGDQIVLK</sequence>
<organism evidence="4 5">
    <name type="scientific">Dyadobacter soli</name>
    <dbReference type="NCBI Taxonomy" id="659014"/>
    <lineage>
        <taxon>Bacteria</taxon>
        <taxon>Pseudomonadati</taxon>
        <taxon>Bacteroidota</taxon>
        <taxon>Cytophagia</taxon>
        <taxon>Cytophagales</taxon>
        <taxon>Spirosomataceae</taxon>
        <taxon>Dyadobacter</taxon>
    </lineage>
</organism>
<evidence type="ECO:0000256" key="1">
    <source>
        <dbReference type="SAM" id="Phobius"/>
    </source>
</evidence>
<dbReference type="Gene3D" id="2.60.120.1440">
    <property type="match status" value="1"/>
</dbReference>
<dbReference type="PANTHER" id="PTHR30273">
    <property type="entry name" value="PERIPLASMIC SIGNAL SENSOR AND SIGMA FACTOR ACTIVATOR FECR-RELATED"/>
    <property type="match status" value="1"/>
</dbReference>
<dbReference type="AlphaFoldDB" id="A0A1G7DBB9"/>